<comment type="caution">
    <text evidence="9">The sequence shown here is derived from an EMBL/GenBank/DDBJ whole genome shotgun (WGS) entry which is preliminary data.</text>
</comment>
<keyword evidence="3" id="KW-1003">Cell membrane</keyword>
<evidence type="ECO:0000256" key="1">
    <source>
        <dbReference type="ARBA" id="ARBA00004651"/>
    </source>
</evidence>
<evidence type="ECO:0000256" key="6">
    <source>
        <dbReference type="ARBA" id="ARBA00023136"/>
    </source>
</evidence>
<organism evidence="9 10">
    <name type="scientific">Thauera phenolivorans</name>
    <dbReference type="NCBI Taxonomy" id="1792543"/>
    <lineage>
        <taxon>Bacteria</taxon>
        <taxon>Pseudomonadati</taxon>
        <taxon>Pseudomonadota</taxon>
        <taxon>Betaproteobacteria</taxon>
        <taxon>Rhodocyclales</taxon>
        <taxon>Zoogloeaceae</taxon>
        <taxon>Thauera</taxon>
    </lineage>
</organism>
<gene>
    <name evidence="9" type="ORF">GX576_15360</name>
</gene>
<evidence type="ECO:0000256" key="7">
    <source>
        <dbReference type="SAM" id="Phobius"/>
    </source>
</evidence>
<dbReference type="GO" id="GO:0005886">
    <property type="term" value="C:plasma membrane"/>
    <property type="evidence" value="ECO:0007669"/>
    <property type="project" value="UniProtKB-SubCell"/>
</dbReference>
<dbReference type="PANTHER" id="PTHR40074:SF2">
    <property type="entry name" value="O-ACETYLTRANSFERASE WECH"/>
    <property type="match status" value="1"/>
</dbReference>
<feature type="domain" description="Acyltransferase 3" evidence="8">
    <location>
        <begin position="16"/>
        <end position="319"/>
    </location>
</feature>
<evidence type="ECO:0000256" key="2">
    <source>
        <dbReference type="ARBA" id="ARBA00007400"/>
    </source>
</evidence>
<reference evidence="9 10" key="1">
    <citation type="journal article" date="2020" name="Biotechnol. Biofuels">
        <title>New insights from the biogas microbiome by comprehensive genome-resolved metagenomics of nearly 1600 species originating from multiple anaerobic digesters.</title>
        <authorList>
            <person name="Campanaro S."/>
            <person name="Treu L."/>
            <person name="Rodriguez-R L.M."/>
            <person name="Kovalovszki A."/>
            <person name="Ziels R.M."/>
            <person name="Maus I."/>
            <person name="Zhu X."/>
            <person name="Kougias P.G."/>
            <person name="Basile A."/>
            <person name="Luo G."/>
            <person name="Schluter A."/>
            <person name="Konstantinidis K.T."/>
            <person name="Angelidaki I."/>
        </authorList>
    </citation>
    <scope>NUCLEOTIDE SEQUENCE [LARGE SCALE GENOMIC DNA]</scope>
    <source>
        <strain evidence="9">AS06rmzACSIP_256</strain>
    </source>
</reference>
<keyword evidence="9" id="KW-0012">Acyltransferase</keyword>
<proteinExistence type="inferred from homology"/>
<feature type="transmembrane region" description="Helical" evidence="7">
    <location>
        <begin position="159"/>
        <end position="179"/>
    </location>
</feature>
<sequence length="337" mass="37766">MSTSGQVGRYLSHVHNFRGFAIILIIITHCISVFDWSNAPVLALFLKRLVANGTIFFLFIAGYLFQHLSARYRVGDYLWRKFKYVVVPYVVVSTPGLLLFTLFMERPDMPSGFYDKAVSEQVVFFMLTGSHLAPFWFIPTVIVFYVASPLLHWLDRQPLFYYSLPMLMVIPLYVSRGYLNPVQSFVHFVPVWVLGMACSRYRETAGRWLEASFWFLVSLAAALLALEMLLAKGTHSWYSSISKIAVTLVLFALFMRLGPRGDRLFGLAGTLSFGLFFLHSYLISAGKIALERVLGGLPAGSLLGFIVVSALAVTGSIGLVSVVRRVLGRHSRVLIGV</sequence>
<feature type="transmembrane region" description="Helical" evidence="7">
    <location>
        <begin position="124"/>
        <end position="147"/>
    </location>
</feature>
<keyword evidence="5 7" id="KW-1133">Transmembrane helix</keyword>
<evidence type="ECO:0000313" key="10">
    <source>
        <dbReference type="Proteomes" id="UP000536534"/>
    </source>
</evidence>
<evidence type="ECO:0000259" key="8">
    <source>
        <dbReference type="Pfam" id="PF01757"/>
    </source>
</evidence>
<dbReference type="Proteomes" id="UP000536534">
    <property type="component" value="Unassembled WGS sequence"/>
</dbReference>
<dbReference type="EMBL" id="JAAYYV010000441">
    <property type="protein sequence ID" value="NLF55746.1"/>
    <property type="molecule type" value="Genomic_DNA"/>
</dbReference>
<feature type="transmembrane region" description="Helical" evidence="7">
    <location>
        <begin position="45"/>
        <end position="65"/>
    </location>
</feature>
<keyword evidence="6 7" id="KW-0472">Membrane</keyword>
<feature type="transmembrane region" description="Helical" evidence="7">
    <location>
        <begin position="213"/>
        <end position="231"/>
    </location>
</feature>
<dbReference type="InterPro" id="IPR002656">
    <property type="entry name" value="Acyl_transf_3_dom"/>
</dbReference>
<name>A0A7X7LZG0_9RHOO</name>
<feature type="transmembrane region" description="Helical" evidence="7">
    <location>
        <begin position="302"/>
        <end position="323"/>
    </location>
</feature>
<dbReference type="AlphaFoldDB" id="A0A7X7LZG0"/>
<dbReference type="Pfam" id="PF01757">
    <property type="entry name" value="Acyl_transf_3"/>
    <property type="match status" value="1"/>
</dbReference>
<comment type="similarity">
    <text evidence="2">Belongs to the acyltransferase 3 family.</text>
</comment>
<feature type="transmembrane region" description="Helical" evidence="7">
    <location>
        <begin position="237"/>
        <end position="257"/>
    </location>
</feature>
<comment type="subcellular location">
    <subcellularLocation>
        <location evidence="1">Cell membrane</location>
        <topology evidence="1">Multi-pass membrane protein</topology>
    </subcellularLocation>
</comment>
<feature type="transmembrane region" description="Helical" evidence="7">
    <location>
        <begin position="86"/>
        <end position="104"/>
    </location>
</feature>
<evidence type="ECO:0000313" key="9">
    <source>
        <dbReference type="EMBL" id="NLF55746.1"/>
    </source>
</evidence>
<accession>A0A7X7LZG0</accession>
<evidence type="ECO:0000256" key="4">
    <source>
        <dbReference type="ARBA" id="ARBA00022692"/>
    </source>
</evidence>
<protein>
    <submittedName>
        <fullName evidence="9">Acyltransferase</fullName>
    </submittedName>
</protein>
<evidence type="ECO:0000256" key="5">
    <source>
        <dbReference type="ARBA" id="ARBA00022989"/>
    </source>
</evidence>
<dbReference type="GO" id="GO:0009246">
    <property type="term" value="P:enterobacterial common antigen biosynthetic process"/>
    <property type="evidence" value="ECO:0007669"/>
    <property type="project" value="TreeGrafter"/>
</dbReference>
<feature type="transmembrane region" description="Helical" evidence="7">
    <location>
        <begin position="185"/>
        <end position="201"/>
    </location>
</feature>
<feature type="transmembrane region" description="Helical" evidence="7">
    <location>
        <begin position="264"/>
        <end position="282"/>
    </location>
</feature>
<feature type="transmembrane region" description="Helical" evidence="7">
    <location>
        <begin position="20"/>
        <end position="39"/>
    </location>
</feature>
<dbReference type="GO" id="GO:0016413">
    <property type="term" value="F:O-acetyltransferase activity"/>
    <property type="evidence" value="ECO:0007669"/>
    <property type="project" value="TreeGrafter"/>
</dbReference>
<dbReference type="PANTHER" id="PTHR40074">
    <property type="entry name" value="O-ACETYLTRANSFERASE WECH"/>
    <property type="match status" value="1"/>
</dbReference>
<keyword evidence="9" id="KW-0808">Transferase</keyword>
<evidence type="ECO:0000256" key="3">
    <source>
        <dbReference type="ARBA" id="ARBA00022475"/>
    </source>
</evidence>
<keyword evidence="4 7" id="KW-0812">Transmembrane</keyword>